<keyword evidence="6" id="KW-1185">Reference proteome</keyword>
<keyword evidence="3" id="KW-0067">ATP-binding</keyword>
<protein>
    <submittedName>
        <fullName evidence="7">DNA_MISMATCH_REPAIR_2 domain-containing protein</fullName>
    </submittedName>
</protein>
<reference evidence="7" key="1">
    <citation type="submission" date="2016-11" db="UniProtKB">
        <authorList>
            <consortium name="WormBaseParasite"/>
        </authorList>
    </citation>
    <scope>IDENTIFICATION</scope>
</reference>
<sequence>MYLYLISHLLRVTANDSHLGGNYPLTVVLTGPNMGGKSTLMRQVAVLSVLAHMRLIKLFEGSFVPARSMRLSPIDRIFTRIGANDRLLCGQSTFFVELNETKVILRDATRHSLVLIDELGRGTSTFDGTAIASAVLKELAKKVRCRGYFSTHYHSLCQIDIDSKYISHAHMVL</sequence>
<dbReference type="GO" id="GO:0005524">
    <property type="term" value="F:ATP binding"/>
    <property type="evidence" value="ECO:0007669"/>
    <property type="project" value="UniProtKB-KW"/>
</dbReference>
<dbReference type="InterPro" id="IPR045076">
    <property type="entry name" value="MutS"/>
</dbReference>
<evidence type="ECO:0000313" key="6">
    <source>
        <dbReference type="Proteomes" id="UP000095283"/>
    </source>
</evidence>
<dbReference type="AlphaFoldDB" id="A0A1I7WVL7"/>
<dbReference type="GO" id="GO:0006298">
    <property type="term" value="P:mismatch repair"/>
    <property type="evidence" value="ECO:0007669"/>
    <property type="project" value="InterPro"/>
</dbReference>
<dbReference type="PANTHER" id="PTHR11361">
    <property type="entry name" value="DNA MISMATCH REPAIR PROTEIN MUTS FAMILY MEMBER"/>
    <property type="match status" value="1"/>
</dbReference>
<dbReference type="Pfam" id="PF00488">
    <property type="entry name" value="MutS_V"/>
    <property type="match status" value="1"/>
</dbReference>
<dbReference type="SUPFAM" id="SSF52540">
    <property type="entry name" value="P-loop containing nucleoside triphosphate hydrolases"/>
    <property type="match status" value="1"/>
</dbReference>
<accession>A0A1I7WVL7</accession>
<dbReference type="Proteomes" id="UP000095283">
    <property type="component" value="Unplaced"/>
</dbReference>
<evidence type="ECO:0000313" key="7">
    <source>
        <dbReference type="WBParaSite" id="Hba_09205"/>
    </source>
</evidence>
<dbReference type="SMART" id="SM00534">
    <property type="entry name" value="MUTSac"/>
    <property type="match status" value="1"/>
</dbReference>
<name>A0A1I7WVL7_HETBA</name>
<dbReference type="InterPro" id="IPR000432">
    <property type="entry name" value="DNA_mismatch_repair_MutS_C"/>
</dbReference>
<feature type="domain" description="DNA mismatch repair proteins mutS family" evidence="5">
    <location>
        <begin position="112"/>
        <end position="128"/>
    </location>
</feature>
<keyword evidence="4" id="KW-0238">DNA-binding</keyword>
<evidence type="ECO:0000256" key="3">
    <source>
        <dbReference type="ARBA" id="ARBA00022840"/>
    </source>
</evidence>
<dbReference type="GO" id="GO:0030983">
    <property type="term" value="F:mismatched DNA binding"/>
    <property type="evidence" value="ECO:0007669"/>
    <property type="project" value="InterPro"/>
</dbReference>
<organism evidence="6 7">
    <name type="scientific">Heterorhabditis bacteriophora</name>
    <name type="common">Entomopathogenic nematode worm</name>
    <dbReference type="NCBI Taxonomy" id="37862"/>
    <lineage>
        <taxon>Eukaryota</taxon>
        <taxon>Metazoa</taxon>
        <taxon>Ecdysozoa</taxon>
        <taxon>Nematoda</taxon>
        <taxon>Chromadorea</taxon>
        <taxon>Rhabditida</taxon>
        <taxon>Rhabditina</taxon>
        <taxon>Rhabditomorpha</taxon>
        <taxon>Strongyloidea</taxon>
        <taxon>Heterorhabditidae</taxon>
        <taxon>Heterorhabditis</taxon>
    </lineage>
</organism>
<dbReference type="Gene3D" id="3.40.50.300">
    <property type="entry name" value="P-loop containing nucleotide triphosphate hydrolases"/>
    <property type="match status" value="1"/>
</dbReference>
<evidence type="ECO:0000256" key="2">
    <source>
        <dbReference type="ARBA" id="ARBA00022741"/>
    </source>
</evidence>
<keyword evidence="2" id="KW-0547">Nucleotide-binding</keyword>
<dbReference type="GO" id="GO:0032301">
    <property type="term" value="C:MutSalpha complex"/>
    <property type="evidence" value="ECO:0007669"/>
    <property type="project" value="TreeGrafter"/>
</dbReference>
<evidence type="ECO:0000256" key="1">
    <source>
        <dbReference type="ARBA" id="ARBA00006271"/>
    </source>
</evidence>
<dbReference type="PROSITE" id="PS00486">
    <property type="entry name" value="DNA_MISMATCH_REPAIR_2"/>
    <property type="match status" value="1"/>
</dbReference>
<dbReference type="GO" id="GO:0140664">
    <property type="term" value="F:ATP-dependent DNA damage sensor activity"/>
    <property type="evidence" value="ECO:0007669"/>
    <property type="project" value="InterPro"/>
</dbReference>
<dbReference type="PANTHER" id="PTHR11361:SF148">
    <property type="entry name" value="DNA MISMATCH REPAIR PROTEIN MSH6"/>
    <property type="match status" value="1"/>
</dbReference>
<dbReference type="InterPro" id="IPR027417">
    <property type="entry name" value="P-loop_NTPase"/>
</dbReference>
<evidence type="ECO:0000259" key="5">
    <source>
        <dbReference type="PROSITE" id="PS00486"/>
    </source>
</evidence>
<evidence type="ECO:0000256" key="4">
    <source>
        <dbReference type="ARBA" id="ARBA00023125"/>
    </source>
</evidence>
<proteinExistence type="inferred from homology"/>
<comment type="similarity">
    <text evidence="1">Belongs to the DNA mismatch repair MutS family.</text>
</comment>
<dbReference type="WBParaSite" id="Hba_09205">
    <property type="protein sequence ID" value="Hba_09205"/>
    <property type="gene ID" value="Hba_09205"/>
</dbReference>